<dbReference type="EMBL" id="JALLPJ020001065">
    <property type="protein sequence ID" value="KAL3777094.1"/>
    <property type="molecule type" value="Genomic_DNA"/>
</dbReference>
<feature type="region of interest" description="Disordered" evidence="1">
    <location>
        <begin position="1"/>
        <end position="61"/>
    </location>
</feature>
<accession>A0ABD3NMV4</accession>
<evidence type="ECO:0000256" key="1">
    <source>
        <dbReference type="SAM" id="MobiDB-lite"/>
    </source>
</evidence>
<keyword evidence="3" id="KW-1185">Reference proteome</keyword>
<comment type="caution">
    <text evidence="2">The sequence shown here is derived from an EMBL/GenBank/DDBJ whole genome shotgun (WGS) entry which is preliminary data.</text>
</comment>
<proteinExistence type="predicted"/>
<sequence length="61" mass="6934">MPDIVSDDKKTQDLMQRVFSQPVRRKKKHSDDSEHNALYSANNQHRVGARRRGGVCSLATP</sequence>
<dbReference type="AlphaFoldDB" id="A0ABD3NMV4"/>
<gene>
    <name evidence="2" type="ORF">ACHAWO_010466</name>
</gene>
<evidence type="ECO:0000313" key="2">
    <source>
        <dbReference type="EMBL" id="KAL3777094.1"/>
    </source>
</evidence>
<evidence type="ECO:0000313" key="3">
    <source>
        <dbReference type="Proteomes" id="UP001530400"/>
    </source>
</evidence>
<protein>
    <submittedName>
        <fullName evidence="2">Uncharacterized protein</fullName>
    </submittedName>
</protein>
<feature type="compositionally biased region" description="Basic and acidic residues" evidence="1">
    <location>
        <begin position="1"/>
        <end position="12"/>
    </location>
</feature>
<reference evidence="2 3" key="1">
    <citation type="submission" date="2024-10" db="EMBL/GenBank/DDBJ databases">
        <title>Updated reference genomes for cyclostephanoid diatoms.</title>
        <authorList>
            <person name="Roberts W.R."/>
            <person name="Alverson A.J."/>
        </authorList>
    </citation>
    <scope>NUCLEOTIDE SEQUENCE [LARGE SCALE GENOMIC DNA]</scope>
    <source>
        <strain evidence="2 3">AJA010-31</strain>
    </source>
</reference>
<name>A0ABD3NMV4_9STRA</name>
<dbReference type="Proteomes" id="UP001530400">
    <property type="component" value="Unassembled WGS sequence"/>
</dbReference>
<organism evidence="2 3">
    <name type="scientific">Cyclotella atomus</name>
    <dbReference type="NCBI Taxonomy" id="382360"/>
    <lineage>
        <taxon>Eukaryota</taxon>
        <taxon>Sar</taxon>
        <taxon>Stramenopiles</taxon>
        <taxon>Ochrophyta</taxon>
        <taxon>Bacillariophyta</taxon>
        <taxon>Coscinodiscophyceae</taxon>
        <taxon>Thalassiosirophycidae</taxon>
        <taxon>Stephanodiscales</taxon>
        <taxon>Stephanodiscaceae</taxon>
        <taxon>Cyclotella</taxon>
    </lineage>
</organism>